<evidence type="ECO:0000259" key="2">
    <source>
        <dbReference type="Pfam" id="PF13511"/>
    </source>
</evidence>
<dbReference type="EMBL" id="CP012808">
    <property type="protein sequence ID" value="ALH94328.1"/>
    <property type="molecule type" value="Genomic_DNA"/>
</dbReference>
<dbReference type="STRING" id="1324350.AOY20_01540"/>
<proteinExistence type="predicted"/>
<feature type="compositionally biased region" description="Polar residues" evidence="1">
    <location>
        <begin position="60"/>
        <end position="71"/>
    </location>
</feature>
<reference evidence="3 4" key="1">
    <citation type="journal article" date="2015" name="Int. J. Syst. Evol. Microbiol.">
        <title>Acinetobacter equi sp. nov. isolated from horse faeces.</title>
        <authorList>
            <person name="Poppel M.T."/>
            <person name="Skiebe E."/>
            <person name="Laue M."/>
            <person name="Bergmann H."/>
            <person name="Ebersberger I."/>
            <person name="Garn T."/>
            <person name="Fruth A."/>
            <person name="Baumgardt S."/>
            <person name="Busse H.J."/>
            <person name="Wilharm G."/>
        </authorList>
    </citation>
    <scope>NUCLEOTIDE SEQUENCE [LARGE SCALE GENOMIC DNA]</scope>
    <source>
        <strain evidence="3 4">114</strain>
    </source>
</reference>
<dbReference type="AlphaFoldDB" id="A0A0N9VW95"/>
<evidence type="ECO:0000313" key="4">
    <source>
        <dbReference type="Proteomes" id="UP000064939"/>
    </source>
</evidence>
<feature type="domain" description="DUF4124" evidence="2">
    <location>
        <begin position="9"/>
        <end position="49"/>
    </location>
</feature>
<keyword evidence="4" id="KW-1185">Reference proteome</keyword>
<name>A0A0N9VW95_9GAMM</name>
<gene>
    <name evidence="3" type="ORF">AOY20_01540</name>
</gene>
<dbReference type="InterPro" id="IPR025392">
    <property type="entry name" value="DUF4124"/>
</dbReference>
<evidence type="ECO:0000313" key="3">
    <source>
        <dbReference type="EMBL" id="ALH94328.1"/>
    </source>
</evidence>
<accession>A0A0N9VW95</accession>
<dbReference type="Pfam" id="PF13511">
    <property type="entry name" value="DUF4124"/>
    <property type="match status" value="1"/>
</dbReference>
<dbReference type="KEGG" id="aei:AOY20_01540"/>
<protein>
    <recommendedName>
        <fullName evidence="2">DUF4124 domain-containing protein</fullName>
    </recommendedName>
</protein>
<sequence>MSVFYSQVLFSTTLYAQSFYKWIDKNGSTHYTKTPPPKNSKNLGQVETYGYRTSTTTPTDASSESVTQITTPEILPIHSTAKETPTVQKDMKSQETHQKQSSLL</sequence>
<feature type="compositionally biased region" description="Basic and acidic residues" evidence="1">
    <location>
        <begin position="89"/>
        <end position="98"/>
    </location>
</feature>
<organism evidence="3 4">
    <name type="scientific">Acinetobacter equi</name>
    <dbReference type="NCBI Taxonomy" id="1324350"/>
    <lineage>
        <taxon>Bacteria</taxon>
        <taxon>Pseudomonadati</taxon>
        <taxon>Pseudomonadota</taxon>
        <taxon>Gammaproteobacteria</taxon>
        <taxon>Moraxellales</taxon>
        <taxon>Moraxellaceae</taxon>
        <taxon>Acinetobacter</taxon>
    </lineage>
</organism>
<dbReference type="Proteomes" id="UP000064939">
    <property type="component" value="Chromosome"/>
</dbReference>
<feature type="region of interest" description="Disordered" evidence="1">
    <location>
        <begin position="52"/>
        <end position="104"/>
    </location>
</feature>
<evidence type="ECO:0000256" key="1">
    <source>
        <dbReference type="SAM" id="MobiDB-lite"/>
    </source>
</evidence>